<accession>A0ABP6XUL6</accession>
<sequence length="150" mass="16365">MPGAELPVLDEHRITVNADAEVAWRAVADTVAHAFTGPFATAYAWAVRCTDWRTTGPRPLAEGATVPGFRVVTARPGVALILRGQHHFSEYQLTFRLEPVADRRTLVRAESSADFPGITGPGYRLLVFGTGAHVFLLRRMLRAIKAKADG</sequence>
<proteinExistence type="predicted"/>
<dbReference type="CDD" id="cd07812">
    <property type="entry name" value="SRPBCC"/>
    <property type="match status" value="1"/>
</dbReference>
<dbReference type="RefSeq" id="WP_344866994.1">
    <property type="nucleotide sequence ID" value="NZ_BAAAZN010000018.1"/>
</dbReference>
<evidence type="ECO:0000313" key="1">
    <source>
        <dbReference type="EMBL" id="GAA3572823.1"/>
    </source>
</evidence>
<evidence type="ECO:0000313" key="2">
    <source>
        <dbReference type="Proteomes" id="UP001500689"/>
    </source>
</evidence>
<dbReference type="SUPFAM" id="SSF55961">
    <property type="entry name" value="Bet v1-like"/>
    <property type="match status" value="1"/>
</dbReference>
<comment type="caution">
    <text evidence="1">The sequence shown here is derived from an EMBL/GenBank/DDBJ whole genome shotgun (WGS) entry which is preliminary data.</text>
</comment>
<organism evidence="1 2">
    <name type="scientific">Amycolatopsis ultiminotia</name>
    <dbReference type="NCBI Taxonomy" id="543629"/>
    <lineage>
        <taxon>Bacteria</taxon>
        <taxon>Bacillati</taxon>
        <taxon>Actinomycetota</taxon>
        <taxon>Actinomycetes</taxon>
        <taxon>Pseudonocardiales</taxon>
        <taxon>Pseudonocardiaceae</taxon>
        <taxon>Amycolatopsis</taxon>
    </lineage>
</organism>
<reference evidence="2" key="1">
    <citation type="journal article" date="2019" name="Int. J. Syst. Evol. Microbiol.">
        <title>The Global Catalogue of Microorganisms (GCM) 10K type strain sequencing project: providing services to taxonomists for standard genome sequencing and annotation.</title>
        <authorList>
            <consortium name="The Broad Institute Genomics Platform"/>
            <consortium name="The Broad Institute Genome Sequencing Center for Infectious Disease"/>
            <person name="Wu L."/>
            <person name="Ma J."/>
        </authorList>
    </citation>
    <scope>NUCLEOTIDE SEQUENCE [LARGE SCALE GENOMIC DNA]</scope>
    <source>
        <strain evidence="2">JCM 16898</strain>
    </source>
</reference>
<keyword evidence="2" id="KW-1185">Reference proteome</keyword>
<dbReference type="Proteomes" id="UP001500689">
    <property type="component" value="Unassembled WGS sequence"/>
</dbReference>
<gene>
    <name evidence="1" type="ORF">GCM10022222_66330</name>
</gene>
<protein>
    <recommendedName>
        <fullName evidence="3">Polyketide cyclase / dehydrase and lipid transport</fullName>
    </recommendedName>
</protein>
<dbReference type="EMBL" id="BAAAZN010000018">
    <property type="protein sequence ID" value="GAA3572823.1"/>
    <property type="molecule type" value="Genomic_DNA"/>
</dbReference>
<name>A0ABP6XUL6_9PSEU</name>
<evidence type="ECO:0008006" key="3">
    <source>
        <dbReference type="Google" id="ProtNLM"/>
    </source>
</evidence>